<evidence type="ECO:0000256" key="3">
    <source>
        <dbReference type="ARBA" id="ARBA00022741"/>
    </source>
</evidence>
<keyword evidence="4 9" id="KW-0418">Kinase</keyword>
<dbReference type="SUPFAM" id="SSF56112">
    <property type="entry name" value="Protein kinase-like (PK-like)"/>
    <property type="match status" value="1"/>
</dbReference>
<dbReference type="SUPFAM" id="SSF81606">
    <property type="entry name" value="PP2C-like"/>
    <property type="match status" value="1"/>
</dbReference>
<evidence type="ECO:0000259" key="7">
    <source>
        <dbReference type="PROSITE" id="PS50011"/>
    </source>
</evidence>
<dbReference type="CDD" id="cd14014">
    <property type="entry name" value="STKc_PknB_like"/>
    <property type="match status" value="1"/>
</dbReference>
<dbReference type="SMART" id="SM00220">
    <property type="entry name" value="S_TKc"/>
    <property type="match status" value="1"/>
</dbReference>
<dbReference type="PROSITE" id="PS50011">
    <property type="entry name" value="PROTEIN_KINASE_DOM"/>
    <property type="match status" value="1"/>
</dbReference>
<protein>
    <submittedName>
        <fullName evidence="9">Protein kinase</fullName>
    </submittedName>
</protein>
<dbReference type="Proteomes" id="UP001617669">
    <property type="component" value="Unassembled WGS sequence"/>
</dbReference>
<keyword evidence="10" id="KW-1185">Reference proteome</keyword>
<dbReference type="RefSeq" id="WP_400881367.1">
    <property type="nucleotide sequence ID" value="NZ_JBIWXY010000001.1"/>
</dbReference>
<evidence type="ECO:0000256" key="2">
    <source>
        <dbReference type="ARBA" id="ARBA00022679"/>
    </source>
</evidence>
<keyword evidence="2" id="KW-0808">Transferase</keyword>
<feature type="domain" description="Protein kinase" evidence="7">
    <location>
        <begin position="265"/>
        <end position="527"/>
    </location>
</feature>
<reference evidence="9 10" key="1">
    <citation type="submission" date="2024-11" db="EMBL/GenBank/DDBJ databases">
        <authorList>
            <person name="Kaparullina E.N."/>
            <person name="Delegan Y.A."/>
            <person name="Doronina N.V."/>
        </authorList>
    </citation>
    <scope>NUCLEOTIDE SEQUENCE [LARGE SCALE GENOMIC DNA]</scope>
    <source>
        <strain evidence="9 10">7sh_L</strain>
    </source>
</reference>
<gene>
    <name evidence="9" type="ORF">ACIKP9_08215</name>
</gene>
<dbReference type="CDD" id="cd00143">
    <property type="entry name" value="PP2Cc"/>
    <property type="match status" value="1"/>
</dbReference>
<comment type="caution">
    <text evidence="9">The sequence shown here is derived from an EMBL/GenBank/DDBJ whole genome shotgun (WGS) entry which is preliminary data.</text>
</comment>
<keyword evidence="6" id="KW-1133">Transmembrane helix</keyword>
<keyword evidence="1" id="KW-0723">Serine/threonine-protein kinase</keyword>
<evidence type="ECO:0000313" key="9">
    <source>
        <dbReference type="EMBL" id="MFJ5446211.1"/>
    </source>
</evidence>
<keyword evidence="6" id="KW-0472">Membrane</keyword>
<dbReference type="Gene3D" id="3.60.40.10">
    <property type="entry name" value="PPM-type phosphatase domain"/>
    <property type="match status" value="1"/>
</dbReference>
<keyword evidence="3" id="KW-0547">Nucleotide-binding</keyword>
<dbReference type="Pfam" id="PF13672">
    <property type="entry name" value="PP2C_2"/>
    <property type="match status" value="1"/>
</dbReference>
<evidence type="ECO:0000256" key="4">
    <source>
        <dbReference type="ARBA" id="ARBA00022777"/>
    </source>
</evidence>
<feature type="domain" description="PPM-type phosphatase" evidence="8">
    <location>
        <begin position="6"/>
        <end position="232"/>
    </location>
</feature>
<evidence type="ECO:0000256" key="5">
    <source>
        <dbReference type="ARBA" id="ARBA00022840"/>
    </source>
</evidence>
<keyword evidence="5" id="KW-0067">ATP-binding</keyword>
<keyword evidence="6" id="KW-0812">Transmembrane</keyword>
<evidence type="ECO:0000259" key="8">
    <source>
        <dbReference type="PROSITE" id="PS51746"/>
    </source>
</evidence>
<evidence type="ECO:0000256" key="6">
    <source>
        <dbReference type="SAM" id="Phobius"/>
    </source>
</evidence>
<evidence type="ECO:0000256" key="1">
    <source>
        <dbReference type="ARBA" id="ARBA00022527"/>
    </source>
</evidence>
<organism evidence="9 10">
    <name type="scientific">Methylobacillus methanolivorans</name>
    <dbReference type="NCBI Taxonomy" id="1848927"/>
    <lineage>
        <taxon>Bacteria</taxon>
        <taxon>Pseudomonadati</taxon>
        <taxon>Pseudomonadota</taxon>
        <taxon>Betaproteobacteria</taxon>
        <taxon>Nitrosomonadales</taxon>
        <taxon>Methylophilaceae</taxon>
        <taxon>Methylobacillus</taxon>
    </lineage>
</organism>
<dbReference type="PANTHER" id="PTHR24351">
    <property type="entry name" value="RIBOSOMAL PROTEIN S6 KINASE"/>
    <property type="match status" value="1"/>
</dbReference>
<dbReference type="GO" id="GO:0016301">
    <property type="term" value="F:kinase activity"/>
    <property type="evidence" value="ECO:0007669"/>
    <property type="project" value="UniProtKB-KW"/>
</dbReference>
<feature type="transmembrane region" description="Helical" evidence="6">
    <location>
        <begin position="543"/>
        <end position="562"/>
    </location>
</feature>
<dbReference type="Pfam" id="PF00069">
    <property type="entry name" value="Pkinase"/>
    <property type="match status" value="1"/>
</dbReference>
<name>A0ABW8GLC5_9PROT</name>
<sequence length="564" mass="62744">MALMFQTGSSSLTGQRERNEDFVSMVTPAGSTLKLKGAIFAVADGVSGNAGGREAAEMTVRSLLTDFYATPDTWEIPAALDKVISAANRWVLAQAMQHREMAGMATTLTVLVLRGQRYFAAHVGDSRLYRLRDGKLECLTTDHVWDRPDMRHVLKRAVGLDQQLSVDYAEGVLQAGDRFALMSDGIWSALPEHRLQQLMQPYAPPQAMADAMTREALQAGGSDNASVVVVQVEALGEDTLTDFLAESRELKPPTKLKAGDSIDQFEVMEILHQSRATLVYKVRHRDSGQLWVLKTLQPVLADDLQSCSALLNEEWLAKRMSSQYLPQVLPLEADQRSHLYYVMSWHEGATLQQRLQHGHHFTTAGITRIGQEMLRGLGALHRMHVLHRDIKPANLHMGKDGRLRLLDLGVASSGHVSMQDTMPNPGTPSYMAPELFEHAEASVASDLYAAGVTLYHLLTRKYPYGEIEPFQHPRFGEPVPPTRYRPDIPGWLENIILKAVARNPAARFETAEEMLLALELGESRPIVPVQRTPLVSRAGLQQWQWLAVCSLLINAVLIYLLIIS</sequence>
<dbReference type="Gene3D" id="1.10.510.10">
    <property type="entry name" value="Transferase(Phosphotransferase) domain 1"/>
    <property type="match status" value="1"/>
</dbReference>
<dbReference type="Gene3D" id="3.30.200.20">
    <property type="entry name" value="Phosphorylase Kinase, domain 1"/>
    <property type="match status" value="1"/>
</dbReference>
<evidence type="ECO:0000313" key="10">
    <source>
        <dbReference type="Proteomes" id="UP001617669"/>
    </source>
</evidence>
<proteinExistence type="predicted"/>
<dbReference type="InterPro" id="IPR000719">
    <property type="entry name" value="Prot_kinase_dom"/>
</dbReference>
<dbReference type="SMART" id="SM00331">
    <property type="entry name" value="PP2C_SIG"/>
    <property type="match status" value="1"/>
</dbReference>
<dbReference type="InterPro" id="IPR001932">
    <property type="entry name" value="PPM-type_phosphatase-like_dom"/>
</dbReference>
<dbReference type="SMART" id="SM00332">
    <property type="entry name" value="PP2Cc"/>
    <property type="match status" value="1"/>
</dbReference>
<dbReference type="EMBL" id="JBIWXY010000001">
    <property type="protein sequence ID" value="MFJ5446211.1"/>
    <property type="molecule type" value="Genomic_DNA"/>
</dbReference>
<dbReference type="PROSITE" id="PS51746">
    <property type="entry name" value="PPM_2"/>
    <property type="match status" value="1"/>
</dbReference>
<dbReference type="InterPro" id="IPR036457">
    <property type="entry name" value="PPM-type-like_dom_sf"/>
</dbReference>
<dbReference type="InterPro" id="IPR011009">
    <property type="entry name" value="Kinase-like_dom_sf"/>
</dbReference>
<accession>A0ABW8GLC5</accession>